<organism evidence="2 3">
    <name type="scientific">Candidimonas humi</name>
    <dbReference type="NCBI Taxonomy" id="683355"/>
    <lineage>
        <taxon>Bacteria</taxon>
        <taxon>Pseudomonadati</taxon>
        <taxon>Pseudomonadota</taxon>
        <taxon>Betaproteobacteria</taxon>
        <taxon>Burkholderiales</taxon>
        <taxon>Alcaligenaceae</taxon>
        <taxon>Candidimonas</taxon>
    </lineage>
</organism>
<dbReference type="RefSeq" id="WP_217962493.1">
    <property type="nucleotide sequence ID" value="NZ_JAHTBN010000001.1"/>
</dbReference>
<keyword evidence="3" id="KW-1185">Reference proteome</keyword>
<evidence type="ECO:0000313" key="2">
    <source>
        <dbReference type="EMBL" id="MFC4199827.1"/>
    </source>
</evidence>
<comment type="similarity">
    <text evidence="1">Belongs to the UPF0065 (bug) family.</text>
</comment>
<dbReference type="PANTHER" id="PTHR42928">
    <property type="entry name" value="TRICARBOXYLATE-BINDING PROTEIN"/>
    <property type="match status" value="1"/>
</dbReference>
<name>A0ABV8NWC8_9BURK</name>
<proteinExistence type="inferred from homology"/>
<dbReference type="Pfam" id="PF03401">
    <property type="entry name" value="TctC"/>
    <property type="match status" value="1"/>
</dbReference>
<evidence type="ECO:0000313" key="3">
    <source>
        <dbReference type="Proteomes" id="UP001595848"/>
    </source>
</evidence>
<evidence type="ECO:0000256" key="1">
    <source>
        <dbReference type="ARBA" id="ARBA00006987"/>
    </source>
</evidence>
<gene>
    <name evidence="2" type="ORF">ACFOY1_02570</name>
</gene>
<dbReference type="Proteomes" id="UP001595848">
    <property type="component" value="Unassembled WGS sequence"/>
</dbReference>
<sequence length="348" mass="36930">MNTPRRWIISSNPQCEKNMRDFKSRLRHSIQCVVLAVTALVLVAPDCVAASSSNDYPVKPITWVVGWPPGGSADLATRLVARQLEKALHQTVVIENKPGASGVIALNQLARSAADGYTIATVPGPVLSATPAPEFGKELVGVAMLGKGPAVLFGTTAKPMPATLPDLIAILKSQPGKFSFASSGTGTAQHLAGELFEKMTGTQMNHIPYKGGSQAVTDVIGGQVQLGFLGITAVLPHILDGKLRAYAVTTAKRSSNLPDTPALAETLPGFEATQWFTVAAPAGTPADRILKINDAINDILKTPEVIAGFNRIGMVPERLGPAQTTQFVVRDLKRWEALARERNLPIGH</sequence>
<dbReference type="PIRSF" id="PIRSF017082">
    <property type="entry name" value="YflP"/>
    <property type="match status" value="1"/>
</dbReference>
<protein>
    <submittedName>
        <fullName evidence="2">Bug family tripartite tricarboxylate transporter substrate binding protein</fullName>
    </submittedName>
</protein>
<dbReference type="CDD" id="cd13578">
    <property type="entry name" value="PBP2_Bug27"/>
    <property type="match status" value="1"/>
</dbReference>
<accession>A0ABV8NWC8</accession>
<dbReference type="EMBL" id="JBHSBV010000001">
    <property type="protein sequence ID" value="MFC4199827.1"/>
    <property type="molecule type" value="Genomic_DNA"/>
</dbReference>
<dbReference type="PANTHER" id="PTHR42928:SF5">
    <property type="entry name" value="BLR1237 PROTEIN"/>
    <property type="match status" value="1"/>
</dbReference>
<dbReference type="InterPro" id="IPR005064">
    <property type="entry name" value="BUG"/>
</dbReference>
<reference evidence="3" key="1">
    <citation type="journal article" date="2019" name="Int. J. Syst. Evol. Microbiol.">
        <title>The Global Catalogue of Microorganisms (GCM) 10K type strain sequencing project: providing services to taxonomists for standard genome sequencing and annotation.</title>
        <authorList>
            <consortium name="The Broad Institute Genomics Platform"/>
            <consortium name="The Broad Institute Genome Sequencing Center for Infectious Disease"/>
            <person name="Wu L."/>
            <person name="Ma J."/>
        </authorList>
    </citation>
    <scope>NUCLEOTIDE SEQUENCE [LARGE SCALE GENOMIC DNA]</scope>
    <source>
        <strain evidence="3">LMG 24813</strain>
    </source>
</reference>
<comment type="caution">
    <text evidence="2">The sequence shown here is derived from an EMBL/GenBank/DDBJ whole genome shotgun (WGS) entry which is preliminary data.</text>
</comment>